<sequence length="94" mass="10505">MDCVVCYDDEVAPTKNQKFYGGFIVWVYIITGSLYGDYDGTHVILVRVMGNVASAIDRAYEIVHIIFGRRLKCFVVDLAVVHDVVLVIYGSGEI</sequence>
<organism evidence="1 2">
    <name type="scientific">Solanum commersonii</name>
    <name type="common">Commerson's wild potato</name>
    <name type="synonym">Commerson's nightshade</name>
    <dbReference type="NCBI Taxonomy" id="4109"/>
    <lineage>
        <taxon>Eukaryota</taxon>
        <taxon>Viridiplantae</taxon>
        <taxon>Streptophyta</taxon>
        <taxon>Embryophyta</taxon>
        <taxon>Tracheophyta</taxon>
        <taxon>Spermatophyta</taxon>
        <taxon>Magnoliopsida</taxon>
        <taxon>eudicotyledons</taxon>
        <taxon>Gunneridae</taxon>
        <taxon>Pentapetalae</taxon>
        <taxon>asterids</taxon>
        <taxon>lamiids</taxon>
        <taxon>Solanales</taxon>
        <taxon>Solanaceae</taxon>
        <taxon>Solanoideae</taxon>
        <taxon>Solaneae</taxon>
        <taxon>Solanum</taxon>
    </lineage>
</organism>
<proteinExistence type="predicted"/>
<reference evidence="1 2" key="1">
    <citation type="submission" date="2020-09" db="EMBL/GenBank/DDBJ databases">
        <title>De no assembly of potato wild relative species, Solanum commersonii.</title>
        <authorList>
            <person name="Cho K."/>
        </authorList>
    </citation>
    <scope>NUCLEOTIDE SEQUENCE [LARGE SCALE GENOMIC DNA]</scope>
    <source>
        <strain evidence="1">LZ3.2</strain>
        <tissue evidence="1">Leaf</tissue>
    </source>
</reference>
<dbReference type="OrthoDB" id="10363341at2759"/>
<gene>
    <name evidence="1" type="ORF">H5410_025979</name>
</gene>
<accession>A0A9J5YXL4</accession>
<evidence type="ECO:0000313" key="2">
    <source>
        <dbReference type="Proteomes" id="UP000824120"/>
    </source>
</evidence>
<dbReference type="AlphaFoldDB" id="A0A9J5YXL4"/>
<comment type="caution">
    <text evidence="1">The sequence shown here is derived from an EMBL/GenBank/DDBJ whole genome shotgun (WGS) entry which is preliminary data.</text>
</comment>
<keyword evidence="2" id="KW-1185">Reference proteome</keyword>
<protein>
    <submittedName>
        <fullName evidence="1">Uncharacterized protein</fullName>
    </submittedName>
</protein>
<dbReference type="Proteomes" id="UP000824120">
    <property type="component" value="Chromosome 5"/>
</dbReference>
<evidence type="ECO:0000313" key="1">
    <source>
        <dbReference type="EMBL" id="KAG5604487.1"/>
    </source>
</evidence>
<dbReference type="EMBL" id="JACXVP010000005">
    <property type="protein sequence ID" value="KAG5604487.1"/>
    <property type="molecule type" value="Genomic_DNA"/>
</dbReference>
<name>A0A9J5YXL4_SOLCO</name>